<evidence type="ECO:0000313" key="1">
    <source>
        <dbReference type="EMBL" id="VWB62667.1"/>
    </source>
</evidence>
<sequence>MSMKPQFMELKELAVDIVEINARPRRGTLACRLERNISFDTGVLETFSSTNWQPVVYDALVVAAAVEFCDRSLARSSMNWGRRFHVHIPVHDPARWLDRSASVALTNALNFLTGDDWHFHFRARKAKAVLPAQNRLEFPSNAEAVIAYSEGMDSRAVYGLEHRRLGNRLVRVRVGTKWHDVPKKKRLIAPFAALPYEVKLDNDNAENSARTRGFKFSLIAAIAAYLIDAPTAIVPESGQGALAPAMLPVGQGYADYRNYPVFTVLMEKFVYALFGHRLHYHFPRIWKTKGETLREFVDAYGDSADWLEIRSCWQNARQVSVSNSRRQCGICAACLLRRLSVHAANLSEPPDNYVWEKLNSPTFEAGAAAGFNHITKALREYAIAGTLHFDHFAAIRDFATYDLVRRRAMSDLSGALCEPLESVSQKLDRLLDQHAKEWSAFTNDLGPQSFVRKWMDIAS</sequence>
<dbReference type="Proteomes" id="UP000494218">
    <property type="component" value="Unassembled WGS sequence"/>
</dbReference>
<dbReference type="Gene3D" id="3.40.50.620">
    <property type="entry name" value="HUPs"/>
    <property type="match status" value="1"/>
</dbReference>
<proteinExistence type="predicted"/>
<reference evidence="1 2" key="1">
    <citation type="submission" date="2019-09" db="EMBL/GenBank/DDBJ databases">
        <authorList>
            <person name="Depoorter E."/>
        </authorList>
    </citation>
    <scope>NUCLEOTIDE SEQUENCE [LARGE SCALE GENOMIC DNA]</scope>
    <source>
        <strain evidence="1">LMG 23254</strain>
    </source>
</reference>
<gene>
    <name evidence="1" type="primary">queC</name>
    <name evidence="1" type="ORF">BLA23254_02904</name>
</gene>
<organism evidence="1 2">
    <name type="scientific">Burkholderia lata (strain ATCC 17760 / DSM 23089 / LMG 22485 / NCIMB 9086 / R18194 / 383)</name>
    <dbReference type="NCBI Taxonomy" id="482957"/>
    <lineage>
        <taxon>Bacteria</taxon>
        <taxon>Pseudomonadati</taxon>
        <taxon>Pseudomonadota</taxon>
        <taxon>Betaproteobacteria</taxon>
        <taxon>Burkholderiales</taxon>
        <taxon>Burkholderiaceae</taxon>
        <taxon>Burkholderia</taxon>
        <taxon>Burkholderia cepacia complex</taxon>
    </lineage>
</organism>
<evidence type="ECO:0000313" key="2">
    <source>
        <dbReference type="Proteomes" id="UP000494218"/>
    </source>
</evidence>
<keyword evidence="1" id="KW-0436">Ligase</keyword>
<dbReference type="SUPFAM" id="SSF52402">
    <property type="entry name" value="Adenine nucleotide alpha hydrolases-like"/>
    <property type="match status" value="1"/>
</dbReference>
<dbReference type="EMBL" id="CABVPW010000012">
    <property type="protein sequence ID" value="VWB62667.1"/>
    <property type="molecule type" value="Genomic_DNA"/>
</dbReference>
<name>A0A6P2KWL6_BURL3</name>
<dbReference type="AlphaFoldDB" id="A0A6P2KWL6"/>
<protein>
    <submittedName>
        <fullName evidence="1">7-cyano-7-deazaguanine synthase</fullName>
        <ecNumber evidence="1">6.3.4.20</ecNumber>
    </submittedName>
</protein>
<dbReference type="EC" id="6.3.4.20" evidence="1"/>
<accession>A0A6P2KWL6</accession>
<dbReference type="InterPro" id="IPR014729">
    <property type="entry name" value="Rossmann-like_a/b/a_fold"/>
</dbReference>
<dbReference type="GO" id="GO:0016874">
    <property type="term" value="F:ligase activity"/>
    <property type="evidence" value="ECO:0007669"/>
    <property type="project" value="UniProtKB-KW"/>
</dbReference>